<reference evidence="1" key="2">
    <citation type="submission" date="2019-12" db="EMBL/GenBank/DDBJ databases">
        <authorList>
            <person name="Cremers G."/>
        </authorList>
    </citation>
    <scope>NUCLEOTIDE SEQUENCE</scope>
    <source>
        <strain evidence="1">Mbul2</strain>
        <plasmid evidence="1">1</plasmid>
    </source>
</reference>
<name>A0A679JF09_9HYPH</name>
<geneLocation type="plasmid" evidence="1">
    <name>1</name>
</geneLocation>
<dbReference type="RefSeq" id="WP_147832730.1">
    <property type="nucleotide sequence ID" value="NZ_BPQF01000028.1"/>
</dbReference>
<sequence length="89" mass="9916">MAQLDPVPFVMIEGACRMTIAENPVQDRRPPDGAATVRLELCVAHTLRVIAAARTERDDAPVKAARRQLAEIYGVTRLNRRLERGRHSA</sequence>
<evidence type="ECO:0000313" key="2">
    <source>
        <dbReference type="EMBL" id="GJD41751.1"/>
    </source>
</evidence>
<dbReference type="AlphaFoldDB" id="A0A679JF09"/>
<dbReference type="EMBL" id="LR743510">
    <property type="protein sequence ID" value="CAA2138272.1"/>
    <property type="molecule type" value="Genomic_DNA"/>
</dbReference>
<organism evidence="1">
    <name type="scientific">Methylobacterium bullatum</name>
    <dbReference type="NCBI Taxonomy" id="570505"/>
    <lineage>
        <taxon>Bacteria</taxon>
        <taxon>Pseudomonadati</taxon>
        <taxon>Pseudomonadota</taxon>
        <taxon>Alphaproteobacteria</taxon>
        <taxon>Hyphomicrobiales</taxon>
        <taxon>Methylobacteriaceae</taxon>
        <taxon>Methylobacterium</taxon>
    </lineage>
</organism>
<gene>
    <name evidence="1" type="ORF">MBLL_01062</name>
    <name evidence="2" type="ORF">OICFNHDK_4235</name>
</gene>
<reference evidence="2" key="1">
    <citation type="journal article" date="2016" name="Front. Microbiol.">
        <title>Genome Sequence of the Piezophilic, Mesophilic Sulfate-Reducing Bacterium Desulfovibrio indicus J2T.</title>
        <authorList>
            <person name="Cao J."/>
            <person name="Maignien L."/>
            <person name="Shao Z."/>
            <person name="Alain K."/>
            <person name="Jebbar M."/>
        </authorList>
    </citation>
    <scope>NUCLEOTIDE SEQUENCE</scope>
    <source>
        <strain evidence="2">DSM 21893</strain>
    </source>
</reference>
<evidence type="ECO:0000313" key="1">
    <source>
        <dbReference type="EMBL" id="CAA2138272.1"/>
    </source>
</evidence>
<proteinExistence type="predicted"/>
<reference evidence="2" key="3">
    <citation type="submission" date="2021-08" db="EMBL/GenBank/DDBJ databases">
        <authorList>
            <person name="Tani A."/>
            <person name="Ola A."/>
            <person name="Ogura Y."/>
            <person name="Katsura K."/>
            <person name="Hayashi T."/>
        </authorList>
    </citation>
    <scope>NUCLEOTIDE SEQUENCE</scope>
    <source>
        <strain evidence="2">DSM 21893</strain>
    </source>
</reference>
<protein>
    <submittedName>
        <fullName evidence="1">Uncharacterized protein</fullName>
    </submittedName>
</protein>
<keyword evidence="3" id="KW-1185">Reference proteome</keyword>
<keyword evidence="1" id="KW-0614">Plasmid</keyword>
<dbReference type="EMBL" id="BPQF01000028">
    <property type="protein sequence ID" value="GJD41751.1"/>
    <property type="molecule type" value="Genomic_DNA"/>
</dbReference>
<accession>A0A679JF09</accession>
<evidence type="ECO:0000313" key="3">
    <source>
        <dbReference type="Proteomes" id="UP001055307"/>
    </source>
</evidence>
<dbReference type="Proteomes" id="UP001055307">
    <property type="component" value="Unassembled WGS sequence"/>
</dbReference>